<evidence type="ECO:0000313" key="2">
    <source>
        <dbReference type="EMBL" id="GHI58243.1"/>
    </source>
</evidence>
<keyword evidence="3" id="KW-1185">Reference proteome</keyword>
<evidence type="ECO:0000313" key="3">
    <source>
        <dbReference type="Proteomes" id="UP000646738"/>
    </source>
</evidence>
<dbReference type="Proteomes" id="UP000646738">
    <property type="component" value="Unassembled WGS sequence"/>
</dbReference>
<evidence type="ECO:0000256" key="1">
    <source>
        <dbReference type="SAM" id="MobiDB-lite"/>
    </source>
</evidence>
<dbReference type="RefSeq" id="WP_189998048.1">
    <property type="nucleotide sequence ID" value="NZ_BNCB01000018.1"/>
</dbReference>
<proteinExistence type="predicted"/>
<reference evidence="3" key="1">
    <citation type="submission" date="2023-07" db="EMBL/GenBank/DDBJ databases">
        <title>Whole genome shotgun sequence of Streptomyces achromogenes subsp. rubradiris NBRC 14000.</title>
        <authorList>
            <person name="Komaki H."/>
            <person name="Tamura T."/>
        </authorList>
    </citation>
    <scope>NUCLEOTIDE SEQUENCE [LARGE SCALE GENOMIC DNA]</scope>
    <source>
        <strain evidence="3">NBRC 14000</strain>
    </source>
</reference>
<organism evidence="2 3">
    <name type="scientific">Streptomyces rubradiris</name>
    <name type="common">Streptomyces achromogenes subsp. rubradiris</name>
    <dbReference type="NCBI Taxonomy" id="285531"/>
    <lineage>
        <taxon>Bacteria</taxon>
        <taxon>Bacillati</taxon>
        <taxon>Actinomycetota</taxon>
        <taxon>Actinomycetes</taxon>
        <taxon>Kitasatosporales</taxon>
        <taxon>Streptomycetaceae</taxon>
        <taxon>Streptomyces</taxon>
    </lineage>
</organism>
<accession>A0ABQ3RQV9</accession>
<comment type="caution">
    <text evidence="2">The sequence shown here is derived from an EMBL/GenBank/DDBJ whole genome shotgun (WGS) entry which is preliminary data.</text>
</comment>
<dbReference type="EMBL" id="BNEA01000018">
    <property type="protein sequence ID" value="GHI58243.1"/>
    <property type="molecule type" value="Genomic_DNA"/>
</dbReference>
<gene>
    <name evidence="2" type="ORF">Srubr_80890</name>
</gene>
<name>A0ABQ3RQV9_STRRR</name>
<sequence length="55" mass="5856">MSEQLPGGGIELSPDQIEALPARWSSCWTPSDDRAAAGDPATGSYLLGVFREPHD</sequence>
<feature type="region of interest" description="Disordered" evidence="1">
    <location>
        <begin position="30"/>
        <end position="55"/>
    </location>
</feature>
<evidence type="ECO:0008006" key="4">
    <source>
        <dbReference type="Google" id="ProtNLM"/>
    </source>
</evidence>
<protein>
    <recommendedName>
        <fullName evidence="4">GNAT family N-acetyltransferase</fullName>
    </recommendedName>
</protein>